<dbReference type="Pfam" id="PF03466">
    <property type="entry name" value="LysR_substrate"/>
    <property type="match status" value="1"/>
</dbReference>
<dbReference type="Gene3D" id="3.40.190.290">
    <property type="match status" value="1"/>
</dbReference>
<dbReference type="Proteomes" id="UP000034883">
    <property type="component" value="Chromosome"/>
</dbReference>
<reference evidence="6 7" key="1">
    <citation type="submission" date="2015-03" db="EMBL/GenBank/DDBJ databases">
        <title>Genome assembly of Sandaracinus amylolyticus DSM 53668.</title>
        <authorList>
            <person name="Sharma G."/>
            <person name="Subramanian S."/>
        </authorList>
    </citation>
    <scope>NUCLEOTIDE SEQUENCE [LARGE SCALE GENOMIC DNA]</scope>
    <source>
        <strain evidence="6 7">DSM 53668</strain>
    </source>
</reference>
<keyword evidence="7" id="KW-1185">Reference proteome</keyword>
<dbReference type="GO" id="GO:0003700">
    <property type="term" value="F:DNA-binding transcription factor activity"/>
    <property type="evidence" value="ECO:0007669"/>
    <property type="project" value="InterPro"/>
</dbReference>
<evidence type="ECO:0000256" key="3">
    <source>
        <dbReference type="ARBA" id="ARBA00023125"/>
    </source>
</evidence>
<evidence type="ECO:0000256" key="2">
    <source>
        <dbReference type="ARBA" id="ARBA00023015"/>
    </source>
</evidence>
<dbReference type="PANTHER" id="PTHR30126">
    <property type="entry name" value="HTH-TYPE TRANSCRIPTIONAL REGULATOR"/>
    <property type="match status" value="1"/>
</dbReference>
<dbReference type="SUPFAM" id="SSF46785">
    <property type="entry name" value="Winged helix' DNA-binding domain"/>
    <property type="match status" value="1"/>
</dbReference>
<keyword evidence="2" id="KW-0805">Transcription regulation</keyword>
<dbReference type="PROSITE" id="PS50931">
    <property type="entry name" value="HTH_LYSR"/>
    <property type="match status" value="1"/>
</dbReference>
<protein>
    <submittedName>
        <fullName evidence="6">Transcriptional regulator, LysR family protein</fullName>
    </submittedName>
</protein>
<dbReference type="SUPFAM" id="SSF53850">
    <property type="entry name" value="Periplasmic binding protein-like II"/>
    <property type="match status" value="1"/>
</dbReference>
<evidence type="ECO:0000313" key="7">
    <source>
        <dbReference type="Proteomes" id="UP000034883"/>
    </source>
</evidence>
<evidence type="ECO:0000256" key="4">
    <source>
        <dbReference type="ARBA" id="ARBA00023163"/>
    </source>
</evidence>
<dbReference type="STRING" id="927083.DB32_005860"/>
<dbReference type="KEGG" id="samy:DB32_005860"/>
<comment type="similarity">
    <text evidence="1">Belongs to the LysR transcriptional regulatory family.</text>
</comment>
<dbReference type="InterPro" id="IPR000847">
    <property type="entry name" value="LysR_HTH_N"/>
</dbReference>
<dbReference type="Pfam" id="PF00126">
    <property type="entry name" value="HTH_1"/>
    <property type="match status" value="1"/>
</dbReference>
<evidence type="ECO:0000313" key="6">
    <source>
        <dbReference type="EMBL" id="AKF08711.1"/>
    </source>
</evidence>
<dbReference type="AlphaFoldDB" id="A0A0F6W6J8"/>
<feature type="domain" description="HTH lysR-type" evidence="5">
    <location>
        <begin position="1"/>
        <end position="56"/>
    </location>
</feature>
<sequence length="287" mass="30435">MDQWAMFVAVCERGSVHAAARALGRSHSALSHALGVLQDAVGQPLVALEGRRLVPTEAGAIVAHRARALLEDAHSLEALAQTIALGWEAELRVAIDGVVPRAWVARALEAMQSVSRSTRVRVEHQLRTGAEHAARDTSVDVAVTTVLPDGADPDPIGIVRFAPVVGAAHPLASRRPKRGEVERMLQIVLADTGPAPERAPRGWLRGQRRWTVPDVGTAKALLAGGRAFAILPRDDVADELARGALSRLAPAARDFAVQAHVVLPKRERSGPAARALADALRASATSE</sequence>
<accession>A0A0F6W6J8</accession>
<organism evidence="6 7">
    <name type="scientific">Sandaracinus amylolyticus</name>
    <dbReference type="NCBI Taxonomy" id="927083"/>
    <lineage>
        <taxon>Bacteria</taxon>
        <taxon>Pseudomonadati</taxon>
        <taxon>Myxococcota</taxon>
        <taxon>Polyangia</taxon>
        <taxon>Polyangiales</taxon>
        <taxon>Sandaracinaceae</taxon>
        <taxon>Sandaracinus</taxon>
    </lineage>
</organism>
<evidence type="ECO:0000259" key="5">
    <source>
        <dbReference type="PROSITE" id="PS50931"/>
    </source>
</evidence>
<dbReference type="PANTHER" id="PTHR30126:SF88">
    <property type="entry name" value="TRANSCRIPTIONAL REGULATOR-RELATED"/>
    <property type="match status" value="1"/>
</dbReference>
<dbReference type="Gene3D" id="1.10.10.10">
    <property type="entry name" value="Winged helix-like DNA-binding domain superfamily/Winged helix DNA-binding domain"/>
    <property type="match status" value="1"/>
</dbReference>
<dbReference type="InterPro" id="IPR036390">
    <property type="entry name" value="WH_DNA-bd_sf"/>
</dbReference>
<dbReference type="EMBL" id="CP011125">
    <property type="protein sequence ID" value="AKF08711.1"/>
    <property type="molecule type" value="Genomic_DNA"/>
</dbReference>
<dbReference type="InterPro" id="IPR036388">
    <property type="entry name" value="WH-like_DNA-bd_sf"/>
</dbReference>
<proteinExistence type="inferred from homology"/>
<dbReference type="InterPro" id="IPR005119">
    <property type="entry name" value="LysR_subst-bd"/>
</dbReference>
<dbReference type="GO" id="GO:0000976">
    <property type="term" value="F:transcription cis-regulatory region binding"/>
    <property type="evidence" value="ECO:0007669"/>
    <property type="project" value="TreeGrafter"/>
</dbReference>
<keyword evidence="3" id="KW-0238">DNA-binding</keyword>
<evidence type="ECO:0000256" key="1">
    <source>
        <dbReference type="ARBA" id="ARBA00009437"/>
    </source>
</evidence>
<name>A0A0F6W6J8_9BACT</name>
<gene>
    <name evidence="6" type="ORF">DB32_005860</name>
</gene>
<keyword evidence="4" id="KW-0804">Transcription</keyword>